<dbReference type="eggNOG" id="ENOG502SCSM">
    <property type="taxonomic scope" value="Eukaryota"/>
</dbReference>
<evidence type="ECO:0000313" key="2">
    <source>
        <dbReference type="EnsemblMetazoa" id="SMAR006469-PA"/>
    </source>
</evidence>
<keyword evidence="3" id="KW-1185">Reference proteome</keyword>
<sequence>MAFIFSSSVLGEKQTAQTLLEPGLGLEPRSPNCQSFSLSDEKLSENPSDEKLSENPSDEKLSENPSDEKLSENPSDEKLSENPSGEKLSENPSDEKLSLGFLSSDGIS</sequence>
<dbReference type="EnsemblMetazoa" id="SMAR006469-RA">
    <property type="protein sequence ID" value="SMAR006469-PA"/>
    <property type="gene ID" value="SMAR006469"/>
</dbReference>
<reference evidence="2" key="2">
    <citation type="submission" date="2015-02" db="UniProtKB">
        <authorList>
            <consortium name="EnsemblMetazoa"/>
        </authorList>
    </citation>
    <scope>IDENTIFICATION</scope>
</reference>
<feature type="compositionally biased region" description="Basic and acidic residues" evidence="1">
    <location>
        <begin position="87"/>
        <end position="97"/>
    </location>
</feature>
<evidence type="ECO:0000313" key="3">
    <source>
        <dbReference type="Proteomes" id="UP000014500"/>
    </source>
</evidence>
<reference evidence="3" key="1">
    <citation type="submission" date="2011-05" db="EMBL/GenBank/DDBJ databases">
        <authorList>
            <person name="Richards S.R."/>
            <person name="Qu J."/>
            <person name="Jiang H."/>
            <person name="Jhangiani S.N."/>
            <person name="Agravi P."/>
            <person name="Goodspeed R."/>
            <person name="Gross S."/>
            <person name="Mandapat C."/>
            <person name="Jackson L."/>
            <person name="Mathew T."/>
            <person name="Pu L."/>
            <person name="Thornton R."/>
            <person name="Saada N."/>
            <person name="Wilczek-Boney K.B."/>
            <person name="Lee S."/>
            <person name="Kovar C."/>
            <person name="Wu Y."/>
            <person name="Scherer S.E."/>
            <person name="Worley K.C."/>
            <person name="Muzny D.M."/>
            <person name="Gibbs R."/>
        </authorList>
    </citation>
    <scope>NUCLEOTIDE SEQUENCE</scope>
    <source>
        <strain evidence="3">Brora</strain>
    </source>
</reference>
<dbReference type="STRING" id="126957.T1IZ01"/>
<dbReference type="Proteomes" id="UP000014500">
    <property type="component" value="Unassembled WGS sequence"/>
</dbReference>
<accession>T1IZ01</accession>
<dbReference type="HOGENOM" id="CLU_2200226_0_0_1"/>
<feature type="region of interest" description="Disordered" evidence="1">
    <location>
        <begin position="22"/>
        <end position="108"/>
    </location>
</feature>
<dbReference type="PhylomeDB" id="T1IZ01"/>
<organism evidence="2 3">
    <name type="scientific">Strigamia maritima</name>
    <name type="common">European centipede</name>
    <name type="synonym">Geophilus maritimus</name>
    <dbReference type="NCBI Taxonomy" id="126957"/>
    <lineage>
        <taxon>Eukaryota</taxon>
        <taxon>Metazoa</taxon>
        <taxon>Ecdysozoa</taxon>
        <taxon>Arthropoda</taxon>
        <taxon>Myriapoda</taxon>
        <taxon>Chilopoda</taxon>
        <taxon>Pleurostigmophora</taxon>
        <taxon>Geophilomorpha</taxon>
        <taxon>Linotaeniidae</taxon>
        <taxon>Strigamia</taxon>
    </lineage>
</organism>
<dbReference type="AlphaFoldDB" id="T1IZ01"/>
<dbReference type="EMBL" id="JH431701">
    <property type="status" value="NOT_ANNOTATED_CDS"/>
    <property type="molecule type" value="Genomic_DNA"/>
</dbReference>
<proteinExistence type="predicted"/>
<evidence type="ECO:0000256" key="1">
    <source>
        <dbReference type="SAM" id="MobiDB-lite"/>
    </source>
</evidence>
<feature type="compositionally biased region" description="Basic and acidic residues" evidence="1">
    <location>
        <begin position="39"/>
        <end position="80"/>
    </location>
</feature>
<protein>
    <submittedName>
        <fullName evidence="2">Uncharacterized protein</fullName>
    </submittedName>
</protein>
<name>T1IZ01_STRMM</name>